<dbReference type="PANTHER" id="PTHR32196">
    <property type="entry name" value="ABC TRANSPORTER PERMEASE PROTEIN YPHD-RELATED-RELATED"/>
    <property type="match status" value="1"/>
</dbReference>
<dbReference type="Pfam" id="PF02653">
    <property type="entry name" value="BPD_transp_2"/>
    <property type="match status" value="1"/>
</dbReference>
<feature type="transmembrane region" description="Helical" evidence="6">
    <location>
        <begin position="145"/>
        <end position="168"/>
    </location>
</feature>
<keyword evidence="3 6" id="KW-0812">Transmembrane</keyword>
<evidence type="ECO:0000256" key="2">
    <source>
        <dbReference type="ARBA" id="ARBA00022475"/>
    </source>
</evidence>
<feature type="transmembrane region" description="Helical" evidence="6">
    <location>
        <begin position="275"/>
        <end position="292"/>
    </location>
</feature>
<evidence type="ECO:0000256" key="1">
    <source>
        <dbReference type="ARBA" id="ARBA00004651"/>
    </source>
</evidence>
<evidence type="ECO:0000256" key="6">
    <source>
        <dbReference type="SAM" id="Phobius"/>
    </source>
</evidence>
<protein>
    <submittedName>
        <fullName evidence="7">Unannotated protein</fullName>
    </submittedName>
</protein>
<gene>
    <name evidence="7" type="ORF">UFOPK2373_00043</name>
</gene>
<evidence type="ECO:0000256" key="4">
    <source>
        <dbReference type="ARBA" id="ARBA00022989"/>
    </source>
</evidence>
<dbReference type="InterPro" id="IPR001851">
    <property type="entry name" value="ABC_transp_permease"/>
</dbReference>
<comment type="subcellular location">
    <subcellularLocation>
        <location evidence="1">Cell membrane</location>
        <topology evidence="1">Multi-pass membrane protein</topology>
    </subcellularLocation>
</comment>
<dbReference type="EMBL" id="CAEZXL010000003">
    <property type="protein sequence ID" value="CAB4677973.1"/>
    <property type="molecule type" value="Genomic_DNA"/>
</dbReference>
<dbReference type="GO" id="GO:0022857">
    <property type="term" value="F:transmembrane transporter activity"/>
    <property type="evidence" value="ECO:0007669"/>
    <property type="project" value="InterPro"/>
</dbReference>
<keyword evidence="2" id="KW-1003">Cell membrane</keyword>
<feature type="transmembrane region" description="Helical" evidence="6">
    <location>
        <begin position="243"/>
        <end position="260"/>
    </location>
</feature>
<dbReference type="AlphaFoldDB" id="A0A6J6N077"/>
<feature type="transmembrane region" description="Helical" evidence="6">
    <location>
        <begin position="188"/>
        <end position="210"/>
    </location>
</feature>
<dbReference type="PANTHER" id="PTHR32196:SF72">
    <property type="entry name" value="RIBOSE IMPORT PERMEASE PROTEIN RBSC"/>
    <property type="match status" value="1"/>
</dbReference>
<feature type="transmembrane region" description="Helical" evidence="6">
    <location>
        <begin position="324"/>
        <end position="342"/>
    </location>
</feature>
<feature type="transmembrane region" description="Helical" evidence="6">
    <location>
        <begin position="117"/>
        <end position="138"/>
    </location>
</feature>
<proteinExistence type="predicted"/>
<sequence length="348" mass="35552">MSNSKQDTPVSAGFMSQVKASFKNQSTLLVVTLVVLGVVFQIASQGIFLTTNTLGTVLNDWGSYILLAVAQTFVVITGGIDLSVGATVSLSSVVAGWVLVKGMGLDNNTTGSDAIPYVLIAVLVSLLVGLAVGALNATLINVLKIVPFIATLATMGAMTGMAIIISGGMPLQGPNDFQLGMPYKVFGVQLPISTTVLAVMVITVICGLFLHKSKFGLHTYALGSNPFATRAAGISPARHITKVYMLSGGLAGLAGAYAYIRLGAGSPTNGAGMELYAIAATVIGGASLMGGVGRIISVALGTLVLFTVQSGLLMVKVVTVSPSLKQVIVAILIAAAVAVQTLQKPGRK</sequence>
<evidence type="ECO:0000256" key="3">
    <source>
        <dbReference type="ARBA" id="ARBA00022692"/>
    </source>
</evidence>
<feature type="transmembrane region" description="Helical" evidence="6">
    <location>
        <begin position="61"/>
        <end position="80"/>
    </location>
</feature>
<name>A0A6J6N077_9ZZZZ</name>
<dbReference type="CDD" id="cd06579">
    <property type="entry name" value="TM_PBP1_transp_AraH_like"/>
    <property type="match status" value="1"/>
</dbReference>
<evidence type="ECO:0000313" key="7">
    <source>
        <dbReference type="EMBL" id="CAB4677973.1"/>
    </source>
</evidence>
<accession>A0A6J6N077</accession>
<feature type="transmembrane region" description="Helical" evidence="6">
    <location>
        <begin position="28"/>
        <end position="49"/>
    </location>
</feature>
<evidence type="ECO:0000256" key="5">
    <source>
        <dbReference type="ARBA" id="ARBA00023136"/>
    </source>
</evidence>
<keyword evidence="5 6" id="KW-0472">Membrane</keyword>
<reference evidence="7" key="1">
    <citation type="submission" date="2020-05" db="EMBL/GenBank/DDBJ databases">
        <authorList>
            <person name="Chiriac C."/>
            <person name="Salcher M."/>
            <person name="Ghai R."/>
            <person name="Kavagutti S V."/>
        </authorList>
    </citation>
    <scope>NUCLEOTIDE SEQUENCE</scope>
</reference>
<dbReference type="GO" id="GO:0005886">
    <property type="term" value="C:plasma membrane"/>
    <property type="evidence" value="ECO:0007669"/>
    <property type="project" value="UniProtKB-SubCell"/>
</dbReference>
<organism evidence="7">
    <name type="scientific">freshwater metagenome</name>
    <dbReference type="NCBI Taxonomy" id="449393"/>
    <lineage>
        <taxon>unclassified sequences</taxon>
        <taxon>metagenomes</taxon>
        <taxon>ecological metagenomes</taxon>
    </lineage>
</organism>
<keyword evidence="4 6" id="KW-1133">Transmembrane helix</keyword>